<evidence type="ECO:0000256" key="4">
    <source>
        <dbReference type="ARBA" id="ARBA00022691"/>
    </source>
</evidence>
<organism evidence="9 10">
    <name type="scientific">Varanus komodoensis</name>
    <name type="common">Komodo dragon</name>
    <dbReference type="NCBI Taxonomy" id="61221"/>
    <lineage>
        <taxon>Eukaryota</taxon>
        <taxon>Metazoa</taxon>
        <taxon>Chordata</taxon>
        <taxon>Craniata</taxon>
        <taxon>Vertebrata</taxon>
        <taxon>Euteleostomi</taxon>
        <taxon>Lepidosauria</taxon>
        <taxon>Squamata</taxon>
        <taxon>Bifurcata</taxon>
        <taxon>Unidentata</taxon>
        <taxon>Episquamata</taxon>
        <taxon>Toxicofera</taxon>
        <taxon>Anguimorpha</taxon>
        <taxon>Paleoanguimorpha</taxon>
        <taxon>Varanoidea</taxon>
        <taxon>Varanidae</taxon>
        <taxon>Varanus</taxon>
    </lineage>
</organism>
<dbReference type="InterPro" id="IPR003616">
    <property type="entry name" value="Post-SET_dom"/>
</dbReference>
<dbReference type="GO" id="GO:0070828">
    <property type="term" value="P:heterochromatin organization"/>
    <property type="evidence" value="ECO:0007669"/>
    <property type="project" value="TreeGrafter"/>
</dbReference>
<keyword evidence="2" id="KW-0489">Methyltransferase</keyword>
<dbReference type="PANTHER" id="PTHR46024:SF3">
    <property type="entry name" value="HISTONE-LYSINE N-METHYLTRANSFERASE SETDB2"/>
    <property type="match status" value="1"/>
</dbReference>
<dbReference type="PANTHER" id="PTHR46024">
    <property type="entry name" value="HISTONE-LYSINE N-METHYLTRANSFERASE EGGLESS"/>
    <property type="match status" value="1"/>
</dbReference>
<evidence type="ECO:0000259" key="8">
    <source>
        <dbReference type="PROSITE" id="PS50868"/>
    </source>
</evidence>
<dbReference type="Pfam" id="PF00856">
    <property type="entry name" value="SET"/>
    <property type="match status" value="1"/>
</dbReference>
<dbReference type="InterPro" id="IPR046341">
    <property type="entry name" value="SET_dom_sf"/>
</dbReference>
<comment type="subcellular location">
    <subcellularLocation>
        <location evidence="1">Nucleus</location>
    </subcellularLocation>
</comment>
<keyword evidence="3" id="KW-0808">Transferase</keyword>
<dbReference type="Gene3D" id="2.170.270.10">
    <property type="entry name" value="SET domain"/>
    <property type="match status" value="2"/>
</dbReference>
<feature type="domain" description="SET" evidence="7">
    <location>
        <begin position="74"/>
        <end position="316"/>
    </location>
</feature>
<keyword evidence="4" id="KW-0949">S-adenosyl-L-methionine</keyword>
<evidence type="ECO:0000256" key="3">
    <source>
        <dbReference type="ARBA" id="ARBA00022679"/>
    </source>
</evidence>
<dbReference type="GO" id="GO:0005634">
    <property type="term" value="C:nucleus"/>
    <property type="evidence" value="ECO:0007669"/>
    <property type="project" value="UniProtKB-SubCell"/>
</dbReference>
<dbReference type="GO" id="GO:0046974">
    <property type="term" value="F:histone H3K9 methyltransferase activity"/>
    <property type="evidence" value="ECO:0007669"/>
    <property type="project" value="TreeGrafter"/>
</dbReference>
<protein>
    <submittedName>
        <fullName evidence="9">Uncharacterized protein</fullName>
    </submittedName>
</protein>
<dbReference type="PROSITE" id="PS50280">
    <property type="entry name" value="SET"/>
    <property type="match status" value="1"/>
</dbReference>
<sequence length="341" mass="39415">MIYCILSRTKCACLILMERSCPEASLPSGKKKCNGYSYKRLCRPLPNGIYECSLLCSCDKKMCQNRLVQHGIQVRLQVFKTEKKGWGVRCLDDIDKGTFVCTYAGKLMHRNEKDTKDRFRSYTLFSGKRKLDIDCSDSETEFIETSKRVQSYICNKNWNNQVIIRSKSRTYSLQNLRELECISVSSEEEESFVREKSGTTMFTAAKKGEEWINKPHNDPLCTDDTHKEMIGRDRQELAHKEAAVEDEETYLKNRENPCLLDATEEGNVGRFLNHSCSPNLFVQSVFVETHNRNFPWVAFFTNRHVKAGTELTWDYGYEPGSMPEKEITCQCGSNKCRKKIL</sequence>
<dbReference type="SMART" id="SM00317">
    <property type="entry name" value="SET"/>
    <property type="match status" value="1"/>
</dbReference>
<keyword evidence="10" id="KW-1185">Reference proteome</keyword>
<evidence type="ECO:0000256" key="6">
    <source>
        <dbReference type="ARBA" id="ARBA00023242"/>
    </source>
</evidence>
<proteinExistence type="predicted"/>
<dbReference type="OMA" id="ILMERSC"/>
<dbReference type="SUPFAM" id="SSF82199">
    <property type="entry name" value="SET domain"/>
    <property type="match status" value="1"/>
</dbReference>
<dbReference type="PROSITE" id="PS50868">
    <property type="entry name" value="POST_SET"/>
    <property type="match status" value="1"/>
</dbReference>
<evidence type="ECO:0000313" key="9">
    <source>
        <dbReference type="Ensembl" id="ENSVKKP00000018002.1"/>
    </source>
</evidence>
<evidence type="ECO:0000313" key="10">
    <source>
        <dbReference type="Proteomes" id="UP000694545"/>
    </source>
</evidence>
<evidence type="ECO:0000256" key="1">
    <source>
        <dbReference type="ARBA" id="ARBA00004123"/>
    </source>
</evidence>
<dbReference type="GO" id="GO:0032259">
    <property type="term" value="P:methylation"/>
    <property type="evidence" value="ECO:0007669"/>
    <property type="project" value="UniProtKB-KW"/>
</dbReference>
<evidence type="ECO:0000256" key="2">
    <source>
        <dbReference type="ARBA" id="ARBA00022603"/>
    </source>
</evidence>
<dbReference type="InterPro" id="IPR051516">
    <property type="entry name" value="SETDB_methyltransferase"/>
</dbReference>
<evidence type="ECO:0000259" key="7">
    <source>
        <dbReference type="PROSITE" id="PS50280"/>
    </source>
</evidence>
<keyword evidence="6" id="KW-0539">Nucleus</keyword>
<dbReference type="Proteomes" id="UP000694545">
    <property type="component" value="Unplaced"/>
</dbReference>
<dbReference type="AlphaFoldDB" id="A0A8D2L7H4"/>
<dbReference type="GO" id="GO:0010629">
    <property type="term" value="P:negative regulation of gene expression"/>
    <property type="evidence" value="ECO:0007669"/>
    <property type="project" value="TreeGrafter"/>
</dbReference>
<feature type="domain" description="Post-SET" evidence="8">
    <location>
        <begin position="325"/>
        <end position="341"/>
    </location>
</feature>
<name>A0A8D2L7H4_VARKO</name>
<evidence type="ECO:0000256" key="5">
    <source>
        <dbReference type="ARBA" id="ARBA00022853"/>
    </source>
</evidence>
<accession>A0A8D2L7H4</accession>
<dbReference type="InterPro" id="IPR001214">
    <property type="entry name" value="SET_dom"/>
</dbReference>
<keyword evidence="5" id="KW-0156">Chromatin regulator</keyword>
<reference evidence="9" key="1">
    <citation type="submission" date="2025-08" db="UniProtKB">
        <authorList>
            <consortium name="Ensembl"/>
        </authorList>
    </citation>
    <scope>IDENTIFICATION</scope>
</reference>
<reference evidence="9" key="2">
    <citation type="submission" date="2025-09" db="UniProtKB">
        <authorList>
            <consortium name="Ensembl"/>
        </authorList>
    </citation>
    <scope>IDENTIFICATION</scope>
</reference>
<dbReference type="Ensembl" id="ENSVKKT00000018458.1">
    <property type="protein sequence ID" value="ENSVKKP00000018002.1"/>
    <property type="gene ID" value="ENSVKKG00000012297.1"/>
</dbReference>